<evidence type="ECO:0000256" key="2">
    <source>
        <dbReference type="ARBA" id="ARBA00006694"/>
    </source>
</evidence>
<organism evidence="7 8">
    <name type="scientific">Ureaplasma urealyticum</name>
    <name type="common">Ureaplasma urealyticum biotype 2</name>
    <dbReference type="NCBI Taxonomy" id="2130"/>
    <lineage>
        <taxon>Bacteria</taxon>
        <taxon>Bacillati</taxon>
        <taxon>Mycoplasmatota</taxon>
        <taxon>Mycoplasmoidales</taxon>
        <taxon>Mycoplasmoidaceae</taxon>
        <taxon>Ureaplasma</taxon>
    </lineage>
</organism>
<evidence type="ECO:0000256" key="3">
    <source>
        <dbReference type="ARBA" id="ARBA00022692"/>
    </source>
</evidence>
<accession>A0AAX1QZE6</accession>
<protein>
    <submittedName>
        <fullName evidence="7">YneF family protein</fullName>
    </submittedName>
</protein>
<dbReference type="EMBL" id="QOKT01000006">
    <property type="protein sequence ID" value="RCJ01430.1"/>
    <property type="molecule type" value="Genomic_DNA"/>
</dbReference>
<keyword evidence="5 6" id="KW-0472">Membrane</keyword>
<dbReference type="Pfam" id="PF03672">
    <property type="entry name" value="UPF0154"/>
    <property type="match status" value="1"/>
</dbReference>
<sequence>MSFSNFLFKVSEVFSSIIHEATDIVTQADLDNANAHAHSLAVGLGIGVVLFLIAGLVIGYFVSMKIMKRQLKKNPPISKDTIRMIYQQVGRKPSESQINEIYNRAVKQK</sequence>
<dbReference type="Proteomes" id="UP000253077">
    <property type="component" value="Unassembled WGS sequence"/>
</dbReference>
<evidence type="ECO:0000256" key="1">
    <source>
        <dbReference type="ARBA" id="ARBA00004167"/>
    </source>
</evidence>
<evidence type="ECO:0000313" key="8">
    <source>
        <dbReference type="Proteomes" id="UP000253077"/>
    </source>
</evidence>
<reference evidence="7 8" key="1">
    <citation type="submission" date="2018-07" db="EMBL/GenBank/DDBJ databases">
        <title>Ureaplasma urealyticum 1000 the multidrug-resistant clinical isolate obtained from scrapings of the urogenital tract of a woman with inflammatory diseases of the reproductive organs.</title>
        <authorList>
            <person name="Kolesnikova E.A."/>
            <person name="Alekseeva A.E."/>
            <person name="Brusnigina N.F."/>
            <person name="Makhova M.A."/>
        </authorList>
    </citation>
    <scope>NUCLEOTIDE SEQUENCE [LARGE SCALE GENOMIC DNA]</scope>
    <source>
        <strain evidence="7 8">1000</strain>
    </source>
</reference>
<evidence type="ECO:0000313" key="7">
    <source>
        <dbReference type="EMBL" id="RCJ01430.1"/>
    </source>
</evidence>
<dbReference type="HAMAP" id="MF_00363">
    <property type="entry name" value="UPF0154"/>
    <property type="match status" value="1"/>
</dbReference>
<comment type="similarity">
    <text evidence="2">Belongs to the UPF0154 family.</text>
</comment>
<comment type="subcellular location">
    <subcellularLocation>
        <location evidence="1">Membrane</location>
        <topology evidence="1">Single-pass membrane protein</topology>
    </subcellularLocation>
</comment>
<feature type="transmembrane region" description="Helical" evidence="6">
    <location>
        <begin position="40"/>
        <end position="63"/>
    </location>
</feature>
<dbReference type="RefSeq" id="WP_114119897.1">
    <property type="nucleotide sequence ID" value="NZ_QOKT01000006.1"/>
</dbReference>
<dbReference type="InterPro" id="IPR005359">
    <property type="entry name" value="UPF0154"/>
</dbReference>
<dbReference type="AlphaFoldDB" id="A0AAX1QZE6"/>
<evidence type="ECO:0000256" key="5">
    <source>
        <dbReference type="ARBA" id="ARBA00023136"/>
    </source>
</evidence>
<comment type="caution">
    <text evidence="7">The sequence shown here is derived from an EMBL/GenBank/DDBJ whole genome shotgun (WGS) entry which is preliminary data.</text>
</comment>
<dbReference type="GO" id="GO:0016020">
    <property type="term" value="C:membrane"/>
    <property type="evidence" value="ECO:0007669"/>
    <property type="project" value="UniProtKB-SubCell"/>
</dbReference>
<evidence type="ECO:0000256" key="6">
    <source>
        <dbReference type="SAM" id="Phobius"/>
    </source>
</evidence>
<evidence type="ECO:0000256" key="4">
    <source>
        <dbReference type="ARBA" id="ARBA00022989"/>
    </source>
</evidence>
<name>A0AAX1QZE6_UREUR</name>
<gene>
    <name evidence="7" type="ORF">DSQ42_01280</name>
</gene>
<keyword evidence="4 6" id="KW-1133">Transmembrane helix</keyword>
<proteinExistence type="inferred from homology"/>
<keyword evidence="3 6" id="KW-0812">Transmembrane</keyword>